<keyword evidence="2" id="KW-1185">Reference proteome</keyword>
<name>A0ACB8T089_9AGAM</name>
<organism evidence="1 2">
    <name type="scientific">Artomyces pyxidatus</name>
    <dbReference type="NCBI Taxonomy" id="48021"/>
    <lineage>
        <taxon>Eukaryota</taxon>
        <taxon>Fungi</taxon>
        <taxon>Dikarya</taxon>
        <taxon>Basidiomycota</taxon>
        <taxon>Agaricomycotina</taxon>
        <taxon>Agaricomycetes</taxon>
        <taxon>Russulales</taxon>
        <taxon>Auriscalpiaceae</taxon>
        <taxon>Artomyces</taxon>
    </lineage>
</organism>
<protein>
    <submittedName>
        <fullName evidence="1">Uncharacterized protein</fullName>
    </submittedName>
</protein>
<sequence length="624" mass="69390">MTGQPTSQCFHRRICRVAPARLVTASVPNAFDFFSNTDHSQLSLIGNITLYSSKNDHGTLLHDEQAAALDALRSINGRINMAAPVSRLPPELLARIFAYYAKDDMIWRKKKPGIGWISVTHVCRRWRHVALGDSRLWSHIFLPLNTMLLEEFISRSKVSPLSVSWISGYTYSTPWRPNPWPTELALTSLVRVERLHFDNFDGDAEGLYSLLSSPAPILEEAQILGLSIPKNVFGGSAPNLRHLSIRESMHFPWGSGALSSIVSLNIEYSLDLRPPRPSQADVMKALHKMPFLEQLSLIRCLPKSFATALADTDTFIPEPPIFAPARLQKLTLSGEVQECIGFFHHTSFPDSGVRLDLTCITLDHAINFQPLVRSLSVACGSTSGPFTCFNFEAHSRRTFKFQAKRASDEGGDDDAEPSVALNFVWRASASDGWNAVDLMQAVCLALSVTHLTDLEVDIDEFPEEYGGDDQAFTPAVWANALGPAKELVRIAIYGSAAHSFCPVLLLTTPDGHSWQEREAMEPASDDDQDTTTLFFPQLRWLSMFPTDWMHLYPGEDLHLYEFLPLLLRLRDEGRAPRVSLEVATCSQALEDVLKPLVVKLNVITEDEDGDDGVDSEDGDDAVEG</sequence>
<comment type="caution">
    <text evidence="1">The sequence shown here is derived from an EMBL/GenBank/DDBJ whole genome shotgun (WGS) entry which is preliminary data.</text>
</comment>
<evidence type="ECO:0000313" key="1">
    <source>
        <dbReference type="EMBL" id="KAI0061471.1"/>
    </source>
</evidence>
<dbReference type="EMBL" id="MU277212">
    <property type="protein sequence ID" value="KAI0061471.1"/>
    <property type="molecule type" value="Genomic_DNA"/>
</dbReference>
<reference evidence="1" key="1">
    <citation type="submission" date="2021-03" db="EMBL/GenBank/DDBJ databases">
        <authorList>
            <consortium name="DOE Joint Genome Institute"/>
            <person name="Ahrendt S."/>
            <person name="Looney B.P."/>
            <person name="Miyauchi S."/>
            <person name="Morin E."/>
            <person name="Drula E."/>
            <person name="Courty P.E."/>
            <person name="Chicoki N."/>
            <person name="Fauchery L."/>
            <person name="Kohler A."/>
            <person name="Kuo A."/>
            <person name="Labutti K."/>
            <person name="Pangilinan J."/>
            <person name="Lipzen A."/>
            <person name="Riley R."/>
            <person name="Andreopoulos W."/>
            <person name="He G."/>
            <person name="Johnson J."/>
            <person name="Barry K.W."/>
            <person name="Grigoriev I.V."/>
            <person name="Nagy L."/>
            <person name="Hibbett D."/>
            <person name="Henrissat B."/>
            <person name="Matheny P.B."/>
            <person name="Labbe J."/>
            <person name="Martin F."/>
        </authorList>
    </citation>
    <scope>NUCLEOTIDE SEQUENCE</scope>
    <source>
        <strain evidence="1">HHB10654</strain>
    </source>
</reference>
<dbReference type="Proteomes" id="UP000814140">
    <property type="component" value="Unassembled WGS sequence"/>
</dbReference>
<reference evidence="1" key="2">
    <citation type="journal article" date="2022" name="New Phytol.">
        <title>Evolutionary transition to the ectomycorrhizal habit in the genomes of a hyperdiverse lineage of mushroom-forming fungi.</title>
        <authorList>
            <person name="Looney B."/>
            <person name="Miyauchi S."/>
            <person name="Morin E."/>
            <person name="Drula E."/>
            <person name="Courty P.E."/>
            <person name="Kohler A."/>
            <person name="Kuo A."/>
            <person name="LaButti K."/>
            <person name="Pangilinan J."/>
            <person name="Lipzen A."/>
            <person name="Riley R."/>
            <person name="Andreopoulos W."/>
            <person name="He G."/>
            <person name="Johnson J."/>
            <person name="Nolan M."/>
            <person name="Tritt A."/>
            <person name="Barry K.W."/>
            <person name="Grigoriev I.V."/>
            <person name="Nagy L.G."/>
            <person name="Hibbett D."/>
            <person name="Henrissat B."/>
            <person name="Matheny P.B."/>
            <person name="Labbe J."/>
            <person name="Martin F.M."/>
        </authorList>
    </citation>
    <scope>NUCLEOTIDE SEQUENCE</scope>
    <source>
        <strain evidence="1">HHB10654</strain>
    </source>
</reference>
<proteinExistence type="predicted"/>
<evidence type="ECO:0000313" key="2">
    <source>
        <dbReference type="Proteomes" id="UP000814140"/>
    </source>
</evidence>
<gene>
    <name evidence="1" type="ORF">BV25DRAFT_759335</name>
</gene>
<accession>A0ACB8T089</accession>